<sequence length="323" mass="36799">MAPYDQFAIVLDDEDTFYHPGDEVKGRIFLKLSKSMMIVRIVVGFHGEGRVKYNDEYFIQPYFHDHAVVYDCNNENVHHQLQGSFPPGDFWFPFAFRLPPVKIQSSYLDLTGAVCYWLDAVIERSIWPNEETTIPIFVLELVDVNSPEVQRPRIKQKEMPISCCFVKGGKVNISGKINKGGYYPGDVIECKFFIENESNREVTYTEAIFKQKVTQQYPRRIFFVKHETAMEIASSRGIGKKMIAHVKGECVYAANIEIPIKIGFISSASIGSILSREVILAFALLVNSQMKQERQSAREGQEMGAGNHVHHDDQQMLLTPGHV</sequence>
<evidence type="ECO:0000313" key="5">
    <source>
        <dbReference type="Proteomes" id="UP000515163"/>
    </source>
</evidence>
<dbReference type="Gene3D" id="2.60.40.640">
    <property type="match status" value="2"/>
</dbReference>
<dbReference type="KEGG" id="aten:116292056"/>
<dbReference type="Pfam" id="PF00339">
    <property type="entry name" value="Arrestin_N"/>
    <property type="match status" value="1"/>
</dbReference>
<dbReference type="GO" id="GO:0015031">
    <property type="term" value="P:protein transport"/>
    <property type="evidence" value="ECO:0007669"/>
    <property type="project" value="TreeGrafter"/>
</dbReference>
<dbReference type="InterPro" id="IPR011022">
    <property type="entry name" value="Arrestin_C-like"/>
</dbReference>
<gene>
    <name evidence="6" type="primary">LOC116292056</name>
</gene>
<proteinExistence type="inferred from homology"/>
<organism evidence="5 6">
    <name type="scientific">Actinia tenebrosa</name>
    <name type="common">Australian red waratah sea anemone</name>
    <dbReference type="NCBI Taxonomy" id="6105"/>
    <lineage>
        <taxon>Eukaryota</taxon>
        <taxon>Metazoa</taxon>
        <taxon>Cnidaria</taxon>
        <taxon>Anthozoa</taxon>
        <taxon>Hexacorallia</taxon>
        <taxon>Actiniaria</taxon>
        <taxon>Actiniidae</taxon>
        <taxon>Actinia</taxon>
    </lineage>
</organism>
<dbReference type="AlphaFoldDB" id="A0A6P8HR96"/>
<dbReference type="InParanoid" id="A0A6P8HR96"/>
<dbReference type="InterPro" id="IPR014752">
    <property type="entry name" value="Arrestin-like_C"/>
</dbReference>
<feature type="domain" description="Arrestin-like N-terminal" evidence="3">
    <location>
        <begin position="7"/>
        <end position="145"/>
    </location>
</feature>
<dbReference type="InterPro" id="IPR011021">
    <property type="entry name" value="Arrestin-like_N"/>
</dbReference>
<evidence type="ECO:0000256" key="1">
    <source>
        <dbReference type="ARBA" id="ARBA00005298"/>
    </source>
</evidence>
<evidence type="ECO:0000313" key="6">
    <source>
        <dbReference type="RefSeq" id="XP_031555155.1"/>
    </source>
</evidence>
<evidence type="ECO:0000259" key="3">
    <source>
        <dbReference type="Pfam" id="PF00339"/>
    </source>
</evidence>
<accession>A0A6P8HR96</accession>
<protein>
    <submittedName>
        <fullName evidence="6">Thioredoxin-interacting protein-like</fullName>
    </submittedName>
</protein>
<dbReference type="GO" id="GO:0005737">
    <property type="term" value="C:cytoplasm"/>
    <property type="evidence" value="ECO:0007669"/>
    <property type="project" value="TreeGrafter"/>
</dbReference>
<keyword evidence="5" id="KW-1185">Reference proteome</keyword>
<dbReference type="RefSeq" id="XP_031555155.1">
    <property type="nucleotide sequence ID" value="XM_031699295.1"/>
</dbReference>
<dbReference type="InterPro" id="IPR050357">
    <property type="entry name" value="Arrestin_domain-protein"/>
</dbReference>
<dbReference type="GeneID" id="116292056"/>
<dbReference type="SUPFAM" id="SSF81296">
    <property type="entry name" value="E set domains"/>
    <property type="match status" value="2"/>
</dbReference>
<reference evidence="6" key="1">
    <citation type="submission" date="2025-08" db="UniProtKB">
        <authorList>
            <consortium name="RefSeq"/>
        </authorList>
    </citation>
    <scope>IDENTIFICATION</scope>
    <source>
        <tissue evidence="6">Tentacle</tissue>
    </source>
</reference>
<comment type="similarity">
    <text evidence="1">Belongs to the arrestin family.</text>
</comment>
<dbReference type="Pfam" id="PF02752">
    <property type="entry name" value="Arrestin_C"/>
    <property type="match status" value="1"/>
</dbReference>
<name>A0A6P8HR96_ACTTE</name>
<evidence type="ECO:0000259" key="4">
    <source>
        <dbReference type="Pfam" id="PF02752"/>
    </source>
</evidence>
<feature type="domain" description="Arrestin C-terminal-like" evidence="4">
    <location>
        <begin position="168"/>
        <end position="259"/>
    </location>
</feature>
<feature type="region of interest" description="Disordered" evidence="2">
    <location>
        <begin position="295"/>
        <end position="323"/>
    </location>
</feature>
<evidence type="ECO:0000256" key="2">
    <source>
        <dbReference type="SAM" id="MobiDB-lite"/>
    </source>
</evidence>
<dbReference type="InterPro" id="IPR014756">
    <property type="entry name" value="Ig_E-set"/>
</dbReference>
<dbReference type="PANTHER" id="PTHR11188">
    <property type="entry name" value="ARRESTIN DOMAIN CONTAINING PROTEIN"/>
    <property type="match status" value="1"/>
</dbReference>
<dbReference type="OrthoDB" id="2333384at2759"/>
<dbReference type="Proteomes" id="UP000515163">
    <property type="component" value="Unplaced"/>
</dbReference>
<dbReference type="PANTHER" id="PTHR11188:SF17">
    <property type="entry name" value="FI21816P1"/>
    <property type="match status" value="1"/>
</dbReference>